<dbReference type="InterPro" id="IPR016186">
    <property type="entry name" value="C-type_lectin-like/link_sf"/>
</dbReference>
<dbReference type="Ensembl" id="ENSGACT00000072414.1">
    <property type="protein sequence ID" value="ENSGACP00000051150.1"/>
    <property type="gene ID" value="ENSGACG00000032620.1"/>
</dbReference>
<dbReference type="GO" id="GO:0010185">
    <property type="term" value="P:regulation of cellular defense response"/>
    <property type="evidence" value="ECO:0007669"/>
    <property type="project" value="UniProtKB-ARBA"/>
</dbReference>
<dbReference type="GO" id="GO:0046872">
    <property type="term" value="F:metal ion binding"/>
    <property type="evidence" value="ECO:0007669"/>
    <property type="project" value="UniProtKB-KW"/>
</dbReference>
<name>A0AAQ4QJM3_GASAC</name>
<dbReference type="GeneTree" id="ENSGT00940000171417"/>
<comment type="function">
    <text evidence="1">Acts as a defensive agent. Recognizes blood group fucosylated oligosaccharides including A, B, H and Lewis B-type antigens. Does not recognize Lewis A antigen and has low affinity for monovalent haptens.</text>
</comment>
<evidence type="ECO:0000256" key="4">
    <source>
        <dbReference type="ARBA" id="ARBA00022723"/>
    </source>
</evidence>
<evidence type="ECO:0000256" key="2">
    <source>
        <dbReference type="ARBA" id="ARBA00010147"/>
    </source>
</evidence>
<keyword evidence="7" id="KW-1015">Disulfide bond</keyword>
<dbReference type="InterPro" id="IPR016187">
    <property type="entry name" value="CTDL_fold"/>
</dbReference>
<keyword evidence="5" id="KW-0430">Lectin</keyword>
<protein>
    <recommendedName>
        <fullName evidence="8">C-type lectin domain-containing protein</fullName>
    </recommendedName>
</protein>
<keyword evidence="6" id="KW-0106">Calcium</keyword>
<dbReference type="SUPFAM" id="SSF49785">
    <property type="entry name" value="Galactose-binding domain-like"/>
    <property type="match status" value="1"/>
</dbReference>
<dbReference type="InterPro" id="IPR006585">
    <property type="entry name" value="FTP1"/>
</dbReference>
<accession>A0AAQ4QJM3</accession>
<evidence type="ECO:0000259" key="8">
    <source>
        <dbReference type="PROSITE" id="PS50041"/>
    </source>
</evidence>
<reference evidence="9" key="3">
    <citation type="submission" date="2025-09" db="UniProtKB">
        <authorList>
            <consortium name="Ensembl"/>
        </authorList>
    </citation>
    <scope>IDENTIFICATION</scope>
</reference>
<dbReference type="InterPro" id="IPR001304">
    <property type="entry name" value="C-type_lectin-like"/>
</dbReference>
<dbReference type="Gene3D" id="2.60.120.260">
    <property type="entry name" value="Galactose-binding domain-like"/>
    <property type="match status" value="1"/>
</dbReference>
<dbReference type="SMART" id="SM00607">
    <property type="entry name" value="FTP"/>
    <property type="match status" value="1"/>
</dbReference>
<dbReference type="PANTHER" id="PTHR45713:SF6">
    <property type="entry name" value="F5_8 TYPE C DOMAIN-CONTAINING PROTEIN"/>
    <property type="match status" value="1"/>
</dbReference>
<feature type="domain" description="C-type lectin" evidence="8">
    <location>
        <begin position="179"/>
        <end position="289"/>
    </location>
</feature>
<organism evidence="9 10">
    <name type="scientific">Gasterosteus aculeatus aculeatus</name>
    <name type="common">three-spined stickleback</name>
    <dbReference type="NCBI Taxonomy" id="481459"/>
    <lineage>
        <taxon>Eukaryota</taxon>
        <taxon>Metazoa</taxon>
        <taxon>Chordata</taxon>
        <taxon>Craniata</taxon>
        <taxon>Vertebrata</taxon>
        <taxon>Euteleostomi</taxon>
        <taxon>Actinopterygii</taxon>
        <taxon>Neopterygii</taxon>
        <taxon>Teleostei</taxon>
        <taxon>Neoteleostei</taxon>
        <taxon>Acanthomorphata</taxon>
        <taxon>Eupercaria</taxon>
        <taxon>Perciformes</taxon>
        <taxon>Cottioidei</taxon>
        <taxon>Gasterosteales</taxon>
        <taxon>Gasterosteidae</taxon>
        <taxon>Gasterosteus</taxon>
    </lineage>
</organism>
<dbReference type="Pfam" id="PF00059">
    <property type="entry name" value="Lectin_C"/>
    <property type="match status" value="1"/>
</dbReference>
<sequence length="290" mass="33008">LLLLNRLVDSGRAEGFTGSEASNCHENSSTACCKVHDEIKGEWKTSQSSDWIDENVTYDSERAVDPYADTCSHTNQTSGNWWRIDLLSVYTISCVCIFNIENHASNLTGAQIYIGNSREENGTANPTCRNITNFTIKKCNDFRFNPGVSGRYVTVFLPRNDFLILCDVKIFGKKKESPFQLIMEKKTWADALDYCRGHHETLASIVDEETQTWAELEADNSSTPFVWVGLRYTCTLGFWFWVEDLIVEFTRWAPGSKIEECNMSGAIEKQGNHSWSTKCADMEFEFICKK</sequence>
<dbReference type="SMART" id="SM00034">
    <property type="entry name" value="CLECT"/>
    <property type="match status" value="1"/>
</dbReference>
<dbReference type="Pfam" id="PF22633">
    <property type="entry name" value="F5_F8_type_C_2"/>
    <property type="match status" value="1"/>
</dbReference>
<dbReference type="AlphaFoldDB" id="A0AAQ4QJM3"/>
<dbReference type="InterPro" id="IPR008979">
    <property type="entry name" value="Galactose-bd-like_sf"/>
</dbReference>
<dbReference type="PROSITE" id="PS50041">
    <property type="entry name" value="C_TYPE_LECTIN_2"/>
    <property type="match status" value="1"/>
</dbReference>
<comment type="similarity">
    <text evidence="2">Belongs to the fucolectin family.</text>
</comment>
<dbReference type="Proteomes" id="UP000007635">
    <property type="component" value="Chromosome XX"/>
</dbReference>
<dbReference type="GO" id="GO:0001868">
    <property type="term" value="P:regulation of complement activation, lectin pathway"/>
    <property type="evidence" value="ECO:0007669"/>
    <property type="project" value="UniProtKB-ARBA"/>
</dbReference>
<evidence type="ECO:0000256" key="1">
    <source>
        <dbReference type="ARBA" id="ARBA00002219"/>
    </source>
</evidence>
<dbReference type="InterPro" id="IPR051941">
    <property type="entry name" value="BG_Antigen-Binding_Lectin"/>
</dbReference>
<reference evidence="9" key="2">
    <citation type="submission" date="2025-08" db="UniProtKB">
        <authorList>
            <consortium name="Ensembl"/>
        </authorList>
    </citation>
    <scope>IDENTIFICATION</scope>
</reference>
<dbReference type="PANTHER" id="PTHR45713">
    <property type="entry name" value="FTP DOMAIN-CONTAINING PROTEIN"/>
    <property type="match status" value="1"/>
</dbReference>
<dbReference type="GO" id="GO:0042806">
    <property type="term" value="F:fucose binding"/>
    <property type="evidence" value="ECO:0007669"/>
    <property type="project" value="UniProtKB-ARBA"/>
</dbReference>
<proteinExistence type="inferred from homology"/>
<keyword evidence="4" id="KW-0479">Metal-binding</keyword>
<evidence type="ECO:0000313" key="9">
    <source>
        <dbReference type="Ensembl" id="ENSGACP00000051150.1"/>
    </source>
</evidence>
<dbReference type="Gene3D" id="3.10.100.10">
    <property type="entry name" value="Mannose-Binding Protein A, subunit A"/>
    <property type="match status" value="1"/>
</dbReference>
<reference evidence="9 10" key="1">
    <citation type="journal article" date="2021" name="G3 (Bethesda)">
        <title>Improved contiguity of the threespine stickleback genome using long-read sequencing.</title>
        <authorList>
            <person name="Nath S."/>
            <person name="Shaw D.E."/>
            <person name="White M.A."/>
        </authorList>
    </citation>
    <scope>NUCLEOTIDE SEQUENCE [LARGE SCALE GENOMIC DNA]</scope>
    <source>
        <strain evidence="9 10">Lake Benthic</strain>
    </source>
</reference>
<evidence type="ECO:0000313" key="10">
    <source>
        <dbReference type="Proteomes" id="UP000007635"/>
    </source>
</evidence>
<keyword evidence="10" id="KW-1185">Reference proteome</keyword>
<evidence type="ECO:0000256" key="3">
    <source>
        <dbReference type="ARBA" id="ARBA00011233"/>
    </source>
</evidence>
<evidence type="ECO:0000256" key="7">
    <source>
        <dbReference type="ARBA" id="ARBA00023157"/>
    </source>
</evidence>
<comment type="subunit">
    <text evidence="3">Homotrimer.</text>
</comment>
<evidence type="ECO:0000256" key="6">
    <source>
        <dbReference type="ARBA" id="ARBA00022837"/>
    </source>
</evidence>
<evidence type="ECO:0000256" key="5">
    <source>
        <dbReference type="ARBA" id="ARBA00022734"/>
    </source>
</evidence>
<dbReference type="SUPFAM" id="SSF56436">
    <property type="entry name" value="C-type lectin-like"/>
    <property type="match status" value="1"/>
</dbReference>
<dbReference type="CDD" id="cd00037">
    <property type="entry name" value="CLECT"/>
    <property type="match status" value="1"/>
</dbReference>